<feature type="domain" description="OmpR/PhoB-type" evidence="3">
    <location>
        <begin position="2"/>
        <end position="100"/>
    </location>
</feature>
<protein>
    <submittedName>
        <fullName evidence="4">Winged helix-turn-helix transcriptional regulator</fullName>
    </submittedName>
</protein>
<dbReference type="InterPro" id="IPR001867">
    <property type="entry name" value="OmpR/PhoB-type_DNA-bd"/>
</dbReference>
<dbReference type="InterPro" id="IPR016032">
    <property type="entry name" value="Sig_transdc_resp-reg_C-effctor"/>
</dbReference>
<dbReference type="PROSITE" id="PS51755">
    <property type="entry name" value="OMPR_PHOB"/>
    <property type="match status" value="1"/>
</dbReference>
<evidence type="ECO:0000313" key="4">
    <source>
        <dbReference type="EMBL" id="QPD00497.1"/>
    </source>
</evidence>
<gene>
    <name evidence="4" type="ORF">IRL76_10270</name>
</gene>
<reference evidence="4 5" key="1">
    <citation type="submission" date="2020-11" db="EMBL/GenBank/DDBJ databases">
        <title>The genome sequence of Erythrobacter sp. 6D36.</title>
        <authorList>
            <person name="Liu Y."/>
        </authorList>
    </citation>
    <scope>NUCLEOTIDE SEQUENCE [LARGE SCALE GENOMIC DNA]</scope>
    <source>
        <strain evidence="4 5">6D36</strain>
    </source>
</reference>
<dbReference type="Pfam" id="PF00486">
    <property type="entry name" value="Trans_reg_C"/>
    <property type="match status" value="1"/>
</dbReference>
<dbReference type="GO" id="GO:0000160">
    <property type="term" value="P:phosphorelay signal transduction system"/>
    <property type="evidence" value="ECO:0007669"/>
    <property type="project" value="InterPro"/>
</dbReference>
<evidence type="ECO:0000256" key="2">
    <source>
        <dbReference type="PROSITE-ProRule" id="PRU01091"/>
    </source>
</evidence>
<keyword evidence="5" id="KW-1185">Reference proteome</keyword>
<dbReference type="Gene3D" id="1.10.10.10">
    <property type="entry name" value="Winged helix-like DNA-binding domain superfamily/Winged helix DNA-binding domain"/>
    <property type="match status" value="1"/>
</dbReference>
<organism evidence="4 5">
    <name type="scientific">Qipengyuania soli</name>
    <dbReference type="NCBI Taxonomy" id="2782568"/>
    <lineage>
        <taxon>Bacteria</taxon>
        <taxon>Pseudomonadati</taxon>
        <taxon>Pseudomonadota</taxon>
        <taxon>Alphaproteobacteria</taxon>
        <taxon>Sphingomonadales</taxon>
        <taxon>Erythrobacteraceae</taxon>
        <taxon>Qipengyuania</taxon>
    </lineage>
</organism>
<keyword evidence="1 2" id="KW-0238">DNA-binding</keyword>
<feature type="DNA-binding region" description="OmpR/PhoB-type" evidence="2">
    <location>
        <begin position="2"/>
        <end position="100"/>
    </location>
</feature>
<dbReference type="CDD" id="cd00383">
    <property type="entry name" value="trans_reg_C"/>
    <property type="match status" value="1"/>
</dbReference>
<dbReference type="AlphaFoldDB" id="A0A7S8F7D7"/>
<dbReference type="GO" id="GO:0006355">
    <property type="term" value="P:regulation of DNA-templated transcription"/>
    <property type="evidence" value="ECO:0007669"/>
    <property type="project" value="InterPro"/>
</dbReference>
<name>A0A7S8F7D7_9SPHN</name>
<evidence type="ECO:0000256" key="1">
    <source>
        <dbReference type="ARBA" id="ARBA00023125"/>
    </source>
</evidence>
<dbReference type="KEGG" id="qso:IRL76_10270"/>
<dbReference type="InterPro" id="IPR036388">
    <property type="entry name" value="WH-like_DNA-bd_sf"/>
</dbReference>
<proteinExistence type="predicted"/>
<dbReference type="SMART" id="SM00862">
    <property type="entry name" value="Trans_reg_C"/>
    <property type="match status" value="1"/>
</dbReference>
<accession>A0A7S8F7D7</accession>
<dbReference type="EMBL" id="CP064654">
    <property type="protein sequence ID" value="QPD00497.1"/>
    <property type="molecule type" value="Genomic_DNA"/>
</dbReference>
<dbReference type="SUPFAM" id="SSF46894">
    <property type="entry name" value="C-terminal effector domain of the bipartite response regulators"/>
    <property type="match status" value="1"/>
</dbReference>
<dbReference type="GO" id="GO:0003677">
    <property type="term" value="F:DNA binding"/>
    <property type="evidence" value="ECO:0007669"/>
    <property type="project" value="UniProtKB-UniRule"/>
</dbReference>
<evidence type="ECO:0000313" key="5">
    <source>
        <dbReference type="Proteomes" id="UP000594459"/>
    </source>
</evidence>
<evidence type="ECO:0000259" key="3">
    <source>
        <dbReference type="PROSITE" id="PS51755"/>
    </source>
</evidence>
<sequence length="146" mass="16502">MPRRRKAGPVSLDIFYRDGYVDGSWLGLHPREFALLWRLAETPYTRVSRRQLLADVWRMDHLPETNSLEVHVSRLRAKLAISRCGWLVETHPKGGYQLGGDRHGSFHAFAGARREMLDSAATLGNGGLKGSAQEGIQHAIQRPRFD</sequence>
<dbReference type="Proteomes" id="UP000594459">
    <property type="component" value="Chromosome"/>
</dbReference>